<reference evidence="1" key="1">
    <citation type="journal article" date="2015" name="Nature">
        <title>Complex archaea that bridge the gap between prokaryotes and eukaryotes.</title>
        <authorList>
            <person name="Spang A."/>
            <person name="Saw J.H."/>
            <person name="Jorgensen S.L."/>
            <person name="Zaremba-Niedzwiedzka K."/>
            <person name="Martijn J."/>
            <person name="Lind A.E."/>
            <person name="van Eijk R."/>
            <person name="Schleper C."/>
            <person name="Guy L."/>
            <person name="Ettema T.J."/>
        </authorList>
    </citation>
    <scope>NUCLEOTIDE SEQUENCE</scope>
</reference>
<accession>A0A0F9V7U0</accession>
<dbReference type="EMBL" id="LAZR01000422">
    <property type="protein sequence ID" value="KKN69616.1"/>
    <property type="molecule type" value="Genomic_DNA"/>
</dbReference>
<gene>
    <name evidence="1" type="ORF">LCGC14_0439190</name>
</gene>
<dbReference type="AlphaFoldDB" id="A0A0F9V7U0"/>
<organism evidence="1">
    <name type="scientific">marine sediment metagenome</name>
    <dbReference type="NCBI Taxonomy" id="412755"/>
    <lineage>
        <taxon>unclassified sequences</taxon>
        <taxon>metagenomes</taxon>
        <taxon>ecological metagenomes</taxon>
    </lineage>
</organism>
<sequence length="62" mass="7446">MSKLSYQEFREMEQYHEKETLIKICGGCGNPYKPELRTYNKDGIKKIVGNWFMSKYCDRCKK</sequence>
<comment type="caution">
    <text evidence="1">The sequence shown here is derived from an EMBL/GenBank/DDBJ whole genome shotgun (WGS) entry which is preliminary data.</text>
</comment>
<name>A0A0F9V7U0_9ZZZZ</name>
<protein>
    <submittedName>
        <fullName evidence="1">Uncharacterized protein</fullName>
    </submittedName>
</protein>
<proteinExistence type="predicted"/>
<evidence type="ECO:0000313" key="1">
    <source>
        <dbReference type="EMBL" id="KKN69616.1"/>
    </source>
</evidence>